<dbReference type="AlphaFoldDB" id="U6N8K5"/>
<keyword evidence="4" id="KW-1185">Reference proteome</keyword>
<dbReference type="RefSeq" id="XP_013438667.1">
    <property type="nucleotide sequence ID" value="XM_013583213.1"/>
</dbReference>
<feature type="compositionally biased region" description="Polar residues" evidence="1">
    <location>
        <begin position="64"/>
        <end position="74"/>
    </location>
</feature>
<name>U6N8K5_9EIME</name>
<protein>
    <submittedName>
        <fullName evidence="3">Uncharacterized protein</fullName>
    </submittedName>
</protein>
<keyword evidence="2" id="KW-0812">Transmembrane</keyword>
<keyword evidence="2" id="KW-0472">Membrane</keyword>
<accession>U6N8K5</accession>
<feature type="region of interest" description="Disordered" evidence="1">
    <location>
        <begin position="131"/>
        <end position="175"/>
    </location>
</feature>
<evidence type="ECO:0000313" key="4">
    <source>
        <dbReference type="Proteomes" id="UP000030754"/>
    </source>
</evidence>
<evidence type="ECO:0000256" key="2">
    <source>
        <dbReference type="SAM" id="Phobius"/>
    </source>
</evidence>
<feature type="compositionally biased region" description="Basic and acidic residues" evidence="1">
    <location>
        <begin position="132"/>
        <end position="142"/>
    </location>
</feature>
<proteinExistence type="predicted"/>
<organism evidence="3 4">
    <name type="scientific">Eimeria necatrix</name>
    <dbReference type="NCBI Taxonomy" id="51315"/>
    <lineage>
        <taxon>Eukaryota</taxon>
        <taxon>Sar</taxon>
        <taxon>Alveolata</taxon>
        <taxon>Apicomplexa</taxon>
        <taxon>Conoidasida</taxon>
        <taxon>Coccidia</taxon>
        <taxon>Eucoccidiorida</taxon>
        <taxon>Eimeriorina</taxon>
        <taxon>Eimeriidae</taxon>
        <taxon>Eimeria</taxon>
    </lineage>
</organism>
<reference evidence="3" key="1">
    <citation type="submission" date="2013-10" db="EMBL/GenBank/DDBJ databases">
        <title>Genomic analysis of the causative agents of coccidiosis in chickens.</title>
        <authorList>
            <person name="Reid A.J."/>
            <person name="Blake D."/>
            <person name="Billington K."/>
            <person name="Browne H."/>
            <person name="Dunn M."/>
            <person name="Hung S."/>
            <person name="Kawahara F."/>
            <person name="Miranda-Saavedra D."/>
            <person name="Mourier T."/>
            <person name="Nagra H."/>
            <person name="Otto T.D."/>
            <person name="Rawlings N."/>
            <person name="Sanchez A."/>
            <person name="Sanders M."/>
            <person name="Subramaniam C."/>
            <person name="Tay Y."/>
            <person name="Dear P."/>
            <person name="Doerig C."/>
            <person name="Gruber A."/>
            <person name="Parkinson J."/>
            <person name="Shirley M."/>
            <person name="Wan K.L."/>
            <person name="Berriman M."/>
            <person name="Tomley F."/>
            <person name="Pain A."/>
        </authorList>
    </citation>
    <scope>NUCLEOTIDE SEQUENCE [LARGE SCALE GENOMIC DNA]</scope>
    <source>
        <strain evidence="3">Houghton</strain>
    </source>
</reference>
<dbReference type="Proteomes" id="UP000030754">
    <property type="component" value="Unassembled WGS sequence"/>
</dbReference>
<evidence type="ECO:0000313" key="3">
    <source>
        <dbReference type="EMBL" id="CDJ70201.1"/>
    </source>
</evidence>
<keyword evidence="2" id="KW-1133">Transmembrane helix</keyword>
<dbReference type="GeneID" id="25478127"/>
<sequence length="696" mass="76374">MWGNLTLQVLWANFLLINVQLFKSIGAFTVLFVDEPLFSFASFLSYDYINEDYGKTETVVLPVSNQDVSETTPESWPEADATEANPGQASNVPSTRPRVGVVRKWTTGESLITTFAFLSLCLLAAHKKKRPALKEQNQRTQKEGQLFHTLEGGRPSAQERKGASEPPVSAHTAKEQSRVQIVRGLLPLAVRLALALDSQESQVLLDCARENVKKAEAAVASATKEAGRKMHLDNAVQALRRLHQMSLQQAQALAKAGSKVPNFGLLDLDEKGGVMTAQLSDIIEGEAVFPFVVYLRSLQNSAINVCQMFDGAHKRLLMSARFANEADGELLLSAAAELEWLRSMGDRKAHILQRATKVEETAMNGIRIRLLSTVEEWMRTLHLTCSVLTVYVGLVPNTVEASPEEGGASAYKNSESIQLLMKKLECARELMGSIDREKRAVEASTSVESANASFGRVEKLNEKTLDLLEDCWELTKIMSPPRTELNSEDLALLIKATTEASAFAEKQISSARANLSTVRGRCSSNLNIGGGERTVAGQLSPPLKEQLLDDAMAIEESVAVHYEATQNAVKKLRNKSCLADATVLLDEMEDSIANLVKYNERSMTLVLQSNLQVFLEDEVESSVRAAEHAFSSSVTFPGPKLADLHKLRSLLNEARKEAGSASTFAEAVQTAAKVRSHAEAIDDMLKNHQRSLLKLD</sequence>
<reference evidence="3" key="2">
    <citation type="submission" date="2013-10" db="EMBL/GenBank/DDBJ databases">
        <authorList>
            <person name="Aslett M."/>
        </authorList>
    </citation>
    <scope>NUCLEOTIDE SEQUENCE [LARGE SCALE GENOMIC DNA]</scope>
    <source>
        <strain evidence="3">Houghton</strain>
    </source>
</reference>
<feature type="region of interest" description="Disordered" evidence="1">
    <location>
        <begin position="64"/>
        <end position="95"/>
    </location>
</feature>
<dbReference type="OrthoDB" id="347420at2759"/>
<evidence type="ECO:0000256" key="1">
    <source>
        <dbReference type="SAM" id="MobiDB-lite"/>
    </source>
</evidence>
<feature type="transmembrane region" description="Helical" evidence="2">
    <location>
        <begin position="12"/>
        <end position="33"/>
    </location>
</feature>
<feature type="compositionally biased region" description="Polar residues" evidence="1">
    <location>
        <begin position="85"/>
        <end position="94"/>
    </location>
</feature>
<gene>
    <name evidence="3" type="ORF">ENH_00079980</name>
</gene>
<dbReference type="EMBL" id="HG725887">
    <property type="protein sequence ID" value="CDJ70201.1"/>
    <property type="molecule type" value="Genomic_DNA"/>
</dbReference>
<dbReference type="VEuPathDB" id="ToxoDB:ENH_00079980"/>